<keyword evidence="2" id="KW-1185">Reference proteome</keyword>
<evidence type="ECO:0000313" key="1">
    <source>
        <dbReference type="EMBL" id="AKN76463.1"/>
    </source>
</evidence>
<sequence length="39" mass="4706">MFKNSLTDEAVCIFFGFMHETKETFRAEYGKTMRQLLKR</sequence>
<evidence type="ECO:0000313" key="2">
    <source>
        <dbReference type="Proteomes" id="UP000036185"/>
    </source>
</evidence>
<protein>
    <recommendedName>
        <fullName evidence="3">Transposase</fullName>
    </recommendedName>
</protein>
<accession>A0ABM5TZI9</accession>
<reference evidence="1 2" key="1">
    <citation type="journal article" date="2014" name="Int. J. Syst. Evol. Microbiol.">
        <title>Draft Genome Sequence of Corynebacterium ulcerans FRC58, Isolated from the Bronchitic Aspiration of a Patient in France.</title>
        <authorList>
            <person name="Silva Ado S."/>
            <person name="Barauna R.A."/>
            <person name="de Sa P.C."/>
            <person name="das Gracas D.A."/>
            <person name="Carneiro A.R."/>
            <person name="Thouvenin M."/>
            <person name="Azevedo V."/>
            <person name="Badell E."/>
            <person name="Guiso N."/>
            <person name="da Silva A.L."/>
            <person name="Ramos R.T."/>
        </authorList>
    </citation>
    <scope>NUCLEOTIDE SEQUENCE [LARGE SCALE GENOMIC DNA]</scope>
    <source>
        <strain evidence="1 2">FRC58</strain>
    </source>
</reference>
<proteinExistence type="predicted"/>
<organism evidence="1 2">
    <name type="scientific">Corynebacterium ulcerans FRC58</name>
    <dbReference type="NCBI Taxonomy" id="1408268"/>
    <lineage>
        <taxon>Bacteria</taxon>
        <taxon>Bacillati</taxon>
        <taxon>Actinomycetota</taxon>
        <taxon>Actinomycetes</taxon>
        <taxon>Mycobacteriales</taxon>
        <taxon>Corynebacteriaceae</taxon>
        <taxon>Corynebacterium</taxon>
    </lineage>
</organism>
<evidence type="ECO:0008006" key="3">
    <source>
        <dbReference type="Google" id="ProtNLM"/>
    </source>
</evidence>
<dbReference type="Proteomes" id="UP000036185">
    <property type="component" value="Chromosome"/>
</dbReference>
<name>A0ABM5TZI9_CORUL</name>
<dbReference type="EMBL" id="CP011913">
    <property type="protein sequence ID" value="AKN76463.1"/>
    <property type="molecule type" value="Genomic_DNA"/>
</dbReference>
<gene>
    <name evidence="1" type="ORF">CulFRC58_0609</name>
</gene>